<name>A0A9X2GZ07_9ACTN</name>
<evidence type="ECO:0000313" key="2">
    <source>
        <dbReference type="EMBL" id="MCP2363013.1"/>
    </source>
</evidence>
<evidence type="ECO:0000256" key="1">
    <source>
        <dbReference type="SAM" id="Phobius"/>
    </source>
</evidence>
<comment type="caution">
    <text evidence="2">The sequence shown here is derived from an EMBL/GenBank/DDBJ whole genome shotgun (WGS) entry which is preliminary data.</text>
</comment>
<protein>
    <submittedName>
        <fullName evidence="2">Uncharacterized protein</fullName>
    </submittedName>
</protein>
<keyword evidence="1" id="KW-1133">Transmembrane helix</keyword>
<reference evidence="2" key="1">
    <citation type="submission" date="2022-06" db="EMBL/GenBank/DDBJ databases">
        <title>Sequencing the genomes of 1000 actinobacteria strains.</title>
        <authorList>
            <person name="Klenk H.-P."/>
        </authorList>
    </citation>
    <scope>NUCLEOTIDE SEQUENCE</scope>
    <source>
        <strain evidence="2">DSM 46694</strain>
    </source>
</reference>
<feature type="transmembrane region" description="Helical" evidence="1">
    <location>
        <begin position="72"/>
        <end position="98"/>
    </location>
</feature>
<dbReference type="EMBL" id="JAMZEB010000002">
    <property type="protein sequence ID" value="MCP2363013.1"/>
    <property type="molecule type" value="Genomic_DNA"/>
</dbReference>
<dbReference type="RefSeq" id="WP_253754280.1">
    <property type="nucleotide sequence ID" value="NZ_BAABKA010000091.1"/>
</dbReference>
<sequence length="102" mass="10407">MGVTRTHRYGALGLATLTLITLFGHVSLAWGLRELLTPGLIIRGGLAAGLVLAGGMALGRAITSGRPQGERLIAVAAGAAIGGVCSFFGATFSIWSLMLDNL</sequence>
<dbReference type="Proteomes" id="UP001139648">
    <property type="component" value="Unassembled WGS sequence"/>
</dbReference>
<keyword evidence="1" id="KW-0472">Membrane</keyword>
<accession>A0A9X2GZ07</accession>
<evidence type="ECO:0000313" key="3">
    <source>
        <dbReference type="Proteomes" id="UP001139648"/>
    </source>
</evidence>
<proteinExistence type="predicted"/>
<feature type="transmembrane region" description="Helical" evidence="1">
    <location>
        <begin position="41"/>
        <end position="60"/>
    </location>
</feature>
<organism evidence="2 3">
    <name type="scientific">Nonomuraea thailandensis</name>
    <dbReference type="NCBI Taxonomy" id="1188745"/>
    <lineage>
        <taxon>Bacteria</taxon>
        <taxon>Bacillati</taxon>
        <taxon>Actinomycetota</taxon>
        <taxon>Actinomycetes</taxon>
        <taxon>Streptosporangiales</taxon>
        <taxon>Streptosporangiaceae</taxon>
        <taxon>Nonomuraea</taxon>
    </lineage>
</organism>
<dbReference type="AlphaFoldDB" id="A0A9X2GZ07"/>
<keyword evidence="1" id="KW-0812">Transmembrane</keyword>
<gene>
    <name evidence="2" type="ORF">HD597_010033</name>
</gene>
<keyword evidence="3" id="KW-1185">Reference proteome</keyword>